<evidence type="ECO:0000256" key="5">
    <source>
        <dbReference type="SAM" id="MobiDB-lite"/>
    </source>
</evidence>
<dbReference type="EMBL" id="JANPWZ010003339">
    <property type="protein sequence ID" value="KAJ3553158.1"/>
    <property type="molecule type" value="Genomic_DNA"/>
</dbReference>
<keyword evidence="3 6" id="KW-1133">Transmembrane helix</keyword>
<evidence type="ECO:0000313" key="7">
    <source>
        <dbReference type="EMBL" id="KAJ3553158.1"/>
    </source>
</evidence>
<dbReference type="VEuPathDB" id="FungiDB:F4678DRAFT_209839"/>
<protein>
    <recommendedName>
        <fullName evidence="9">Amino acid permease/ SLC12A domain-containing protein</fullName>
    </recommendedName>
</protein>
<evidence type="ECO:0000256" key="2">
    <source>
        <dbReference type="ARBA" id="ARBA00022692"/>
    </source>
</evidence>
<dbReference type="Gene3D" id="1.20.1740.10">
    <property type="entry name" value="Amino acid/polyamine transporter I"/>
    <property type="match status" value="1"/>
</dbReference>
<evidence type="ECO:0000256" key="6">
    <source>
        <dbReference type="SAM" id="Phobius"/>
    </source>
</evidence>
<evidence type="ECO:0008006" key="9">
    <source>
        <dbReference type="Google" id="ProtNLM"/>
    </source>
</evidence>
<comment type="caution">
    <text evidence="7">The sequence shown here is derived from an EMBL/GenBank/DDBJ whole genome shotgun (WGS) entry which is preliminary data.</text>
</comment>
<accession>A0A9W8N3S3</accession>
<dbReference type="InterPro" id="IPR002293">
    <property type="entry name" value="AA/rel_permease1"/>
</dbReference>
<keyword evidence="2 6" id="KW-0812">Transmembrane</keyword>
<dbReference type="AlphaFoldDB" id="A0A9W8N3S3"/>
<dbReference type="PANTHER" id="PTHR11785">
    <property type="entry name" value="AMINO ACID TRANSPORTER"/>
    <property type="match status" value="1"/>
</dbReference>
<keyword evidence="4 6" id="KW-0472">Membrane</keyword>
<dbReference type="Pfam" id="PF13520">
    <property type="entry name" value="AA_permease_2"/>
    <property type="match status" value="1"/>
</dbReference>
<feature type="transmembrane region" description="Helical" evidence="6">
    <location>
        <begin position="52"/>
        <end position="73"/>
    </location>
</feature>
<evidence type="ECO:0000256" key="4">
    <source>
        <dbReference type="ARBA" id="ARBA00023136"/>
    </source>
</evidence>
<dbReference type="GO" id="GO:0015179">
    <property type="term" value="F:L-amino acid transmembrane transporter activity"/>
    <property type="evidence" value="ECO:0007669"/>
    <property type="project" value="TreeGrafter"/>
</dbReference>
<reference evidence="7" key="1">
    <citation type="submission" date="2022-07" db="EMBL/GenBank/DDBJ databases">
        <title>Genome Sequence of Xylaria arbuscula.</title>
        <authorList>
            <person name="Buettner E."/>
        </authorList>
    </citation>
    <scope>NUCLEOTIDE SEQUENCE</scope>
    <source>
        <strain evidence="7">VT107</strain>
    </source>
</reference>
<sequence>MAHDSQDEQQPLLAPSSADENGQTPQPEHGRLEDDVLPEESTLGRKIDWKSAYVIAISRVIGSGIFAVPGVILKSVGSVGLSLSLWVVGAVIVAAGLAVSLEYGCMLPRSGGEKVYLEFTYSTHISRSSFLYSSCLVYDLHSYMISYTVPKPLRM</sequence>
<evidence type="ECO:0000256" key="1">
    <source>
        <dbReference type="ARBA" id="ARBA00004141"/>
    </source>
</evidence>
<gene>
    <name evidence="7" type="ORF">NPX13_g10947</name>
</gene>
<name>A0A9W8N3S3_9PEZI</name>
<organism evidence="7 8">
    <name type="scientific">Xylaria arbuscula</name>
    <dbReference type="NCBI Taxonomy" id="114810"/>
    <lineage>
        <taxon>Eukaryota</taxon>
        <taxon>Fungi</taxon>
        <taxon>Dikarya</taxon>
        <taxon>Ascomycota</taxon>
        <taxon>Pezizomycotina</taxon>
        <taxon>Sordariomycetes</taxon>
        <taxon>Xylariomycetidae</taxon>
        <taxon>Xylariales</taxon>
        <taxon>Xylariaceae</taxon>
        <taxon>Xylaria</taxon>
    </lineage>
</organism>
<feature type="transmembrane region" description="Helical" evidence="6">
    <location>
        <begin position="79"/>
        <end position="101"/>
    </location>
</feature>
<evidence type="ECO:0000313" key="8">
    <source>
        <dbReference type="Proteomes" id="UP001148614"/>
    </source>
</evidence>
<evidence type="ECO:0000256" key="3">
    <source>
        <dbReference type="ARBA" id="ARBA00022989"/>
    </source>
</evidence>
<keyword evidence="8" id="KW-1185">Reference proteome</keyword>
<dbReference type="InterPro" id="IPR050598">
    <property type="entry name" value="AminoAcid_Transporter"/>
</dbReference>
<dbReference type="Proteomes" id="UP001148614">
    <property type="component" value="Unassembled WGS sequence"/>
</dbReference>
<proteinExistence type="predicted"/>
<comment type="subcellular location">
    <subcellularLocation>
        <location evidence="1">Membrane</location>
        <topology evidence="1">Multi-pass membrane protein</topology>
    </subcellularLocation>
</comment>
<dbReference type="GO" id="GO:0016020">
    <property type="term" value="C:membrane"/>
    <property type="evidence" value="ECO:0007669"/>
    <property type="project" value="UniProtKB-SubCell"/>
</dbReference>
<feature type="region of interest" description="Disordered" evidence="5">
    <location>
        <begin position="1"/>
        <end position="37"/>
    </location>
</feature>
<dbReference type="PANTHER" id="PTHR11785:SF532">
    <property type="entry name" value="TRANSPORTER, PUTATIVE (EUROFUNG)-RELATED"/>
    <property type="match status" value="1"/>
</dbReference>